<sequence>MPVPAFGFSVGDFLAGINLIKNLVEALNDTAGAKPAYQNLIAELLSLQNALTEAQGVQVDDSRIDLKIALVQVASRCQSSIENFLNKNVKFQSSLGDQPTSSKLQTNLHKIQWTLSKDDAINNLRKEVTGNTQTLNTLLMTMQLSAAKEHREDIRKTRTLVTQSYNYLKTLGDSITGISRKTQSGMLTILDRVLEIRKLVLDVKTLHFSLPPQINRQQPVSFEDAHGRIVPIYVEFVNSFDAFQAVLEVRFRDLPGLRKVQKMEYELHDSVSRRRVNLDNPWESIFLPGRNVAMSIVFRRPQAQTSSCPGCHSRNELYGAKARSETRCSNCSLLYQCIAEVDIQPDTLASNQEIPSQQKHGLHDNTRAELNDDEDEICHFRRVHIFYQKYVQDSPKKSVRSELSKWESRVQDLMQRLRERMPPGSRSNMFSDEILHDLETTRQCLDICSKAQALTDAERHK</sequence>
<feature type="domain" description="Ubiquitin-like" evidence="1">
    <location>
        <begin position="216"/>
        <end position="299"/>
    </location>
</feature>
<dbReference type="Pfam" id="PF22893">
    <property type="entry name" value="ULD_2"/>
    <property type="match status" value="1"/>
</dbReference>
<dbReference type="InterPro" id="IPR054464">
    <property type="entry name" value="ULD_fung"/>
</dbReference>
<dbReference type="PANTHER" id="PTHR38886">
    <property type="entry name" value="SESA DOMAIN-CONTAINING PROTEIN"/>
    <property type="match status" value="1"/>
</dbReference>
<reference evidence="2" key="1">
    <citation type="submission" date="2021-12" db="EMBL/GenBank/DDBJ databases">
        <title>Convergent genome expansion in fungi linked to evolution of root-endophyte symbiosis.</title>
        <authorList>
            <consortium name="DOE Joint Genome Institute"/>
            <person name="Ke Y.-H."/>
            <person name="Bonito G."/>
            <person name="Liao H.-L."/>
            <person name="Looney B."/>
            <person name="Rojas-Flechas A."/>
            <person name="Nash J."/>
            <person name="Hameed K."/>
            <person name="Schadt C."/>
            <person name="Martin F."/>
            <person name="Crous P.W."/>
            <person name="Miettinen O."/>
            <person name="Magnuson J.K."/>
            <person name="Labbe J."/>
            <person name="Jacobson D."/>
            <person name="Doktycz M.J."/>
            <person name="Veneault-Fourrey C."/>
            <person name="Kuo A."/>
            <person name="Mondo S."/>
            <person name="Calhoun S."/>
            <person name="Riley R."/>
            <person name="Ohm R."/>
            <person name="LaButti K."/>
            <person name="Andreopoulos B."/>
            <person name="Pangilinan J."/>
            <person name="Nolan M."/>
            <person name="Tritt A."/>
            <person name="Clum A."/>
            <person name="Lipzen A."/>
            <person name="Daum C."/>
            <person name="Barry K."/>
            <person name="Grigoriev I.V."/>
            <person name="Vilgalys R."/>
        </authorList>
    </citation>
    <scope>NUCLEOTIDE SEQUENCE</scope>
    <source>
        <strain evidence="2">PMI_201</strain>
    </source>
</reference>
<protein>
    <recommendedName>
        <fullName evidence="1">Ubiquitin-like domain-containing protein</fullName>
    </recommendedName>
</protein>
<dbReference type="RefSeq" id="XP_046066235.1">
    <property type="nucleotide sequence ID" value="XM_046217417.1"/>
</dbReference>
<organism evidence="2 3">
    <name type="scientific">Talaromyces proteolyticus</name>
    <dbReference type="NCBI Taxonomy" id="1131652"/>
    <lineage>
        <taxon>Eukaryota</taxon>
        <taxon>Fungi</taxon>
        <taxon>Dikarya</taxon>
        <taxon>Ascomycota</taxon>
        <taxon>Pezizomycotina</taxon>
        <taxon>Eurotiomycetes</taxon>
        <taxon>Eurotiomycetidae</taxon>
        <taxon>Eurotiales</taxon>
        <taxon>Trichocomaceae</taxon>
        <taxon>Talaromyces</taxon>
        <taxon>Talaromyces sect. Bacilispori</taxon>
    </lineage>
</organism>
<gene>
    <name evidence="2" type="ORF">BGW36DRAFT_389995</name>
</gene>
<proteinExistence type="predicted"/>
<evidence type="ECO:0000259" key="1">
    <source>
        <dbReference type="Pfam" id="PF22893"/>
    </source>
</evidence>
<evidence type="ECO:0000313" key="3">
    <source>
        <dbReference type="Proteomes" id="UP001201262"/>
    </source>
</evidence>
<dbReference type="Proteomes" id="UP001201262">
    <property type="component" value="Unassembled WGS sequence"/>
</dbReference>
<dbReference type="AlphaFoldDB" id="A0AAD4PUB7"/>
<accession>A0AAD4PUB7</accession>
<dbReference type="GeneID" id="70247704"/>
<comment type="caution">
    <text evidence="2">The sequence shown here is derived from an EMBL/GenBank/DDBJ whole genome shotgun (WGS) entry which is preliminary data.</text>
</comment>
<dbReference type="PANTHER" id="PTHR38886:SF1">
    <property type="entry name" value="NACHT-NTPASE AND P-LOOP NTPASES N-TERMINAL DOMAIN-CONTAINING PROTEIN"/>
    <property type="match status" value="1"/>
</dbReference>
<evidence type="ECO:0000313" key="2">
    <source>
        <dbReference type="EMBL" id="KAH8689952.1"/>
    </source>
</evidence>
<dbReference type="EMBL" id="JAJTJA010000014">
    <property type="protein sequence ID" value="KAH8689952.1"/>
    <property type="molecule type" value="Genomic_DNA"/>
</dbReference>
<name>A0AAD4PUB7_9EURO</name>
<keyword evidence="3" id="KW-1185">Reference proteome</keyword>